<sequence>MQLRLEDGSAVFKLKLHDNSAARDFAKLLPLAVELRDYASTELIADLPRALDCSDAPTSHRPRAGDITYYRPWGNLALFYRDAPAAAGLVPLGRFTGGAFTLRADRPQSVVFEPIEDDVTP</sequence>
<dbReference type="Pfam" id="PF18050">
    <property type="entry name" value="Cyclophil_like2"/>
    <property type="match status" value="1"/>
</dbReference>
<dbReference type="Gene3D" id="2.40.100.20">
    <property type="match status" value="1"/>
</dbReference>
<evidence type="ECO:0000313" key="3">
    <source>
        <dbReference type="Proteomes" id="UP000738431"/>
    </source>
</evidence>
<dbReference type="RefSeq" id="WP_221031508.1">
    <property type="nucleotide sequence ID" value="NZ_CP139781.1"/>
</dbReference>
<dbReference type="Proteomes" id="UP000738431">
    <property type="component" value="Chromosome"/>
</dbReference>
<keyword evidence="3" id="KW-1185">Reference proteome</keyword>
<reference evidence="2 3" key="1">
    <citation type="submission" date="2021-08" db="EMBL/GenBank/DDBJ databases">
        <authorList>
            <person name="Zhang D."/>
            <person name="Zhang A."/>
            <person name="Wang L."/>
        </authorList>
    </citation>
    <scope>NUCLEOTIDE SEQUENCE [LARGE SCALE GENOMIC DNA]</scope>
    <source>
        <strain evidence="2 3">WL0086</strain>
    </source>
</reference>
<feature type="domain" description="Cyclophilin-like" evidence="1">
    <location>
        <begin position="8"/>
        <end position="99"/>
    </location>
</feature>
<protein>
    <submittedName>
        <fullName evidence="2">Cyclophilin-like fold protein</fullName>
    </submittedName>
</protein>
<accession>A0ABZ1C3H4</accession>
<dbReference type="SUPFAM" id="SSF50891">
    <property type="entry name" value="Cyclophilin-like"/>
    <property type="match status" value="1"/>
</dbReference>
<proteinExistence type="predicted"/>
<dbReference type="InterPro" id="IPR041183">
    <property type="entry name" value="Cyclophilin-like"/>
</dbReference>
<dbReference type="InterPro" id="IPR029000">
    <property type="entry name" value="Cyclophilin-like_dom_sf"/>
</dbReference>
<name>A0ABZ1C3H4_9BACT</name>
<organism evidence="2 3">
    <name type="scientific">Actomonas aquatica</name>
    <dbReference type="NCBI Taxonomy" id="2866162"/>
    <lineage>
        <taxon>Bacteria</taxon>
        <taxon>Pseudomonadati</taxon>
        <taxon>Verrucomicrobiota</taxon>
        <taxon>Opitutia</taxon>
        <taxon>Opitutales</taxon>
        <taxon>Opitutaceae</taxon>
        <taxon>Actomonas</taxon>
    </lineage>
</organism>
<evidence type="ECO:0000259" key="1">
    <source>
        <dbReference type="Pfam" id="PF18050"/>
    </source>
</evidence>
<reference evidence="2 3" key="2">
    <citation type="submission" date="2023-12" db="EMBL/GenBank/DDBJ databases">
        <title>Description of an unclassified Opitutus bacterium of Verrucomicrobiota.</title>
        <authorList>
            <person name="Zhang D.-F."/>
        </authorList>
    </citation>
    <scope>NUCLEOTIDE SEQUENCE [LARGE SCALE GENOMIC DNA]</scope>
    <source>
        <strain evidence="2 3">WL0086</strain>
    </source>
</reference>
<dbReference type="EMBL" id="CP139781">
    <property type="protein sequence ID" value="WRQ85996.1"/>
    <property type="molecule type" value="Genomic_DNA"/>
</dbReference>
<gene>
    <name evidence="2" type="ORF">K1X11_014375</name>
</gene>
<evidence type="ECO:0000313" key="2">
    <source>
        <dbReference type="EMBL" id="WRQ85996.1"/>
    </source>
</evidence>